<name>A0A1R4GQ79_BREDI</name>
<dbReference type="RefSeq" id="WP_087141681.1">
    <property type="nucleotide sequence ID" value="NZ_FUIE01000083.1"/>
</dbReference>
<gene>
    <name evidence="2" type="ORF">FM111_14550</name>
</gene>
<sequence length="286" mass="30880">MKMLFAALYVLAQAVSQNPPAAAGPADASIPALEVQRRPDAVGDLRVFVSETELTSYAEGGEARQVNRQKFELETLAASTERMTLRFRLLEASLTDSRDPGLERLLQAWVGLDVVVAADASGRPVAFADWPAVREAYRMRLSELGLQQEQADVLAAGLDRLPPEDLLSLLLSDVALLAEMQPRQPLPEGRVEQPLQNTDQAARSGVQSAARTADGCGLLLTRSFSAETPGSTGTANSMKRDVRATLHVADGWVSEVSRTIAIRAGEQRSDEVVRIQRDPAPQCPAV</sequence>
<dbReference type="EMBL" id="FUIE01000083">
    <property type="protein sequence ID" value="SJM70032.1"/>
    <property type="molecule type" value="Genomic_DNA"/>
</dbReference>
<evidence type="ECO:0000313" key="2">
    <source>
        <dbReference type="EMBL" id="SJM70032.1"/>
    </source>
</evidence>
<dbReference type="Proteomes" id="UP000195766">
    <property type="component" value="Unassembled WGS sequence"/>
</dbReference>
<dbReference type="AlphaFoldDB" id="A0A1R4GQ79"/>
<proteinExistence type="predicted"/>
<accession>A0A1R4GQ79</accession>
<feature type="chain" id="PRO_5012548820" evidence="1">
    <location>
        <begin position="22"/>
        <end position="286"/>
    </location>
</feature>
<feature type="signal peptide" evidence="1">
    <location>
        <begin position="1"/>
        <end position="21"/>
    </location>
</feature>
<evidence type="ECO:0000256" key="1">
    <source>
        <dbReference type="SAM" id="SignalP"/>
    </source>
</evidence>
<keyword evidence="1" id="KW-0732">Signal</keyword>
<reference evidence="2 3" key="1">
    <citation type="submission" date="2017-02" db="EMBL/GenBank/DDBJ databases">
        <authorList>
            <person name="Peterson S.W."/>
        </authorList>
    </citation>
    <scope>NUCLEOTIDE SEQUENCE [LARGE SCALE GENOMIC DNA]</scope>
    <source>
        <strain evidence="2 3">3F5N</strain>
    </source>
</reference>
<protein>
    <submittedName>
        <fullName evidence="2">Uncharacterized protein</fullName>
    </submittedName>
</protein>
<organism evidence="2 3">
    <name type="scientific">Brevundimonas diminuta 3F5N</name>
    <dbReference type="NCBI Taxonomy" id="1255603"/>
    <lineage>
        <taxon>Bacteria</taxon>
        <taxon>Pseudomonadati</taxon>
        <taxon>Pseudomonadota</taxon>
        <taxon>Alphaproteobacteria</taxon>
        <taxon>Caulobacterales</taxon>
        <taxon>Caulobacteraceae</taxon>
        <taxon>Brevundimonas</taxon>
    </lineage>
</organism>
<dbReference type="OrthoDB" id="7202658at2"/>
<evidence type="ECO:0000313" key="3">
    <source>
        <dbReference type="Proteomes" id="UP000195766"/>
    </source>
</evidence>